<dbReference type="PANTHER" id="PTHR32078:SF1">
    <property type="entry name" value="NUCLEAR PROTEIN MDM1"/>
    <property type="match status" value="1"/>
</dbReference>
<gene>
    <name evidence="11" type="ORF">JTE90_020872</name>
</gene>
<dbReference type="AlphaFoldDB" id="A0AAV6USF0"/>
<feature type="region of interest" description="Disordered" evidence="10">
    <location>
        <begin position="296"/>
        <end position="474"/>
    </location>
</feature>
<keyword evidence="5" id="KW-0963">Cytoplasm</keyword>
<evidence type="ECO:0000256" key="9">
    <source>
        <dbReference type="ARBA" id="ARBA00045771"/>
    </source>
</evidence>
<proteinExistence type="inferred from homology"/>
<dbReference type="Proteomes" id="UP000827092">
    <property type="component" value="Unassembled WGS sequence"/>
</dbReference>
<evidence type="ECO:0000256" key="1">
    <source>
        <dbReference type="ARBA" id="ARBA00004114"/>
    </source>
</evidence>
<comment type="similarity">
    <text evidence="3">Belongs to the MDM1 family.</text>
</comment>
<reference evidence="11 12" key="1">
    <citation type="journal article" date="2022" name="Nat. Ecol. Evol.">
        <title>A masculinizing supergene underlies an exaggerated male reproductive morph in a spider.</title>
        <authorList>
            <person name="Hendrickx F."/>
            <person name="De Corte Z."/>
            <person name="Sonet G."/>
            <person name="Van Belleghem S.M."/>
            <person name="Kostlbacher S."/>
            <person name="Vangestel C."/>
        </authorList>
    </citation>
    <scope>NUCLEOTIDE SEQUENCE [LARGE SCALE GENOMIC DNA]</scope>
    <source>
        <strain evidence="11">W744_W776</strain>
    </source>
</reference>
<evidence type="ECO:0000256" key="6">
    <source>
        <dbReference type="ARBA" id="ARBA00022701"/>
    </source>
</evidence>
<feature type="compositionally biased region" description="Low complexity" evidence="10">
    <location>
        <begin position="562"/>
        <end position="577"/>
    </location>
</feature>
<evidence type="ECO:0000256" key="5">
    <source>
        <dbReference type="ARBA" id="ARBA00022490"/>
    </source>
</evidence>
<feature type="compositionally biased region" description="Polar residues" evidence="10">
    <location>
        <begin position="515"/>
        <end position="531"/>
    </location>
</feature>
<comment type="subcellular location">
    <subcellularLocation>
        <location evidence="1">Cytoplasm</location>
        <location evidence="1">Cytoskeleton</location>
        <location evidence="1">Microtubule organizing center</location>
        <location evidence="1">Centrosome</location>
        <location evidence="1">Centriole</location>
    </subcellularLocation>
    <subcellularLocation>
        <location evidence="2">Nucleus</location>
    </subcellularLocation>
</comment>
<feature type="region of interest" description="Disordered" evidence="10">
    <location>
        <begin position="76"/>
        <end position="137"/>
    </location>
</feature>
<evidence type="ECO:0000256" key="10">
    <source>
        <dbReference type="SAM" id="MobiDB-lite"/>
    </source>
</evidence>
<feature type="compositionally biased region" description="Basic and acidic residues" evidence="10">
    <location>
        <begin position="308"/>
        <end position="333"/>
    </location>
</feature>
<feature type="compositionally biased region" description="Basic and acidic residues" evidence="10">
    <location>
        <begin position="340"/>
        <end position="352"/>
    </location>
</feature>
<dbReference type="GO" id="GO:0005874">
    <property type="term" value="C:microtubule"/>
    <property type="evidence" value="ECO:0007669"/>
    <property type="project" value="UniProtKB-KW"/>
</dbReference>
<evidence type="ECO:0000256" key="4">
    <source>
        <dbReference type="ARBA" id="ARBA00013508"/>
    </source>
</evidence>
<dbReference type="GO" id="GO:0046600">
    <property type="term" value="P:negative regulation of centriole replication"/>
    <property type="evidence" value="ECO:0007669"/>
    <property type="project" value="InterPro"/>
</dbReference>
<feature type="compositionally biased region" description="Basic and acidic residues" evidence="10">
    <location>
        <begin position="461"/>
        <end position="470"/>
    </location>
</feature>
<evidence type="ECO:0000313" key="12">
    <source>
        <dbReference type="Proteomes" id="UP000827092"/>
    </source>
</evidence>
<dbReference type="InterPro" id="IPR029136">
    <property type="entry name" value="MDM1"/>
</dbReference>
<evidence type="ECO:0000313" key="11">
    <source>
        <dbReference type="EMBL" id="KAG8186578.1"/>
    </source>
</evidence>
<dbReference type="GO" id="GO:0005814">
    <property type="term" value="C:centriole"/>
    <property type="evidence" value="ECO:0007669"/>
    <property type="project" value="UniProtKB-SubCell"/>
</dbReference>
<evidence type="ECO:0000256" key="3">
    <source>
        <dbReference type="ARBA" id="ARBA00010494"/>
    </source>
</evidence>
<sequence length="595" mass="66861">MPKEEKLNSEYKRNYVWHQQYKPLAQDVINCAPQSVFKEAGIQRRKQYPELAYRNHEVIRHDLGQCSKDTVDFRARSEERDASLATRSGPRSRSAEPGFSRQQQKMMVQSFPPVTSGRVSTLPKTEEYPNISEQPSEETEYKAQFAWPQKTECEPSGLPRKSVSMNVIRSSEVDASVPKSKLAPVHRPCAKQKECAQEGKKKIKTEYKAKYKPFTSYVYVDGEWKKTSRLLKVPEKVEDESVEPWFVEVAERVQKANEYRWRGHGHPVYGELLPDIYKQPPADILQRPKRLPSELKLNLPKCHQSSAKKNEVKKKDSLSETAAVEKKPKEVKKQSLRRPKSAEPAKAKETVKYRRPATTPPAKLSSHSLPTKKRMPKVEEVEKAPPKSKTGKKEEIPRPSSSVKKSQAPPTSQSSVGKVWLQSEKHAPSGVDQDNTGPPKERSDAVRPSSLAPISSVGAHNETRESEVKENSGLAEIEEIMSNVPPSVVPLTHVRTPEEVTGVKSPEPENWTVPIDNSESLEWSGANTSDLPSKVKTPEETKEKLNREVVATEEPAPNVDGSQESSSSAGSSKLTSSNVLDRARSRLDQFWGKNK</sequence>
<keyword evidence="7" id="KW-0206">Cytoskeleton</keyword>
<feature type="compositionally biased region" description="Basic and acidic residues" evidence="10">
    <location>
        <begin position="536"/>
        <end position="547"/>
    </location>
</feature>
<evidence type="ECO:0000256" key="8">
    <source>
        <dbReference type="ARBA" id="ARBA00023242"/>
    </source>
</evidence>
<comment type="caution">
    <text evidence="11">The sequence shown here is derived from an EMBL/GenBank/DDBJ whole genome shotgun (WGS) entry which is preliminary data.</text>
</comment>
<organism evidence="11 12">
    <name type="scientific">Oedothorax gibbosus</name>
    <dbReference type="NCBI Taxonomy" id="931172"/>
    <lineage>
        <taxon>Eukaryota</taxon>
        <taxon>Metazoa</taxon>
        <taxon>Ecdysozoa</taxon>
        <taxon>Arthropoda</taxon>
        <taxon>Chelicerata</taxon>
        <taxon>Arachnida</taxon>
        <taxon>Araneae</taxon>
        <taxon>Araneomorphae</taxon>
        <taxon>Entelegynae</taxon>
        <taxon>Araneoidea</taxon>
        <taxon>Linyphiidae</taxon>
        <taxon>Erigoninae</taxon>
        <taxon>Oedothorax</taxon>
    </lineage>
</organism>
<dbReference type="PANTHER" id="PTHR32078">
    <property type="entry name" value="NUCLEAR PROTEIN MDM1"/>
    <property type="match status" value="1"/>
</dbReference>
<accession>A0AAV6USF0</accession>
<keyword evidence="6" id="KW-0493">Microtubule</keyword>
<protein>
    <recommendedName>
        <fullName evidence="4">Nuclear protein MDM1</fullName>
    </recommendedName>
</protein>
<name>A0AAV6USF0_9ARAC</name>
<feature type="region of interest" description="Disordered" evidence="10">
    <location>
        <begin position="496"/>
        <end position="595"/>
    </location>
</feature>
<feature type="compositionally biased region" description="Basic and acidic residues" evidence="10">
    <location>
        <begin position="376"/>
        <end position="397"/>
    </location>
</feature>
<dbReference type="GO" id="GO:0005634">
    <property type="term" value="C:nucleus"/>
    <property type="evidence" value="ECO:0007669"/>
    <property type="project" value="UniProtKB-SubCell"/>
</dbReference>
<evidence type="ECO:0000256" key="7">
    <source>
        <dbReference type="ARBA" id="ARBA00023212"/>
    </source>
</evidence>
<feature type="compositionally biased region" description="Polar residues" evidence="10">
    <location>
        <begin position="399"/>
        <end position="416"/>
    </location>
</feature>
<keyword evidence="8" id="KW-0539">Nucleus</keyword>
<comment type="function">
    <text evidence="9">Microtubule-binding protein that negatively regulates centriole duplication. Binds to and stabilizes microtubules.</text>
</comment>
<dbReference type="GO" id="GO:0008017">
    <property type="term" value="F:microtubule binding"/>
    <property type="evidence" value="ECO:0007669"/>
    <property type="project" value="InterPro"/>
</dbReference>
<evidence type="ECO:0000256" key="2">
    <source>
        <dbReference type="ARBA" id="ARBA00004123"/>
    </source>
</evidence>
<dbReference type="EMBL" id="JAFNEN010000297">
    <property type="protein sequence ID" value="KAG8186578.1"/>
    <property type="molecule type" value="Genomic_DNA"/>
</dbReference>
<keyword evidence="12" id="KW-1185">Reference proteome</keyword>